<dbReference type="EMBL" id="AP022569">
    <property type="protein sequence ID" value="BBX47939.1"/>
    <property type="molecule type" value="Genomic_DNA"/>
</dbReference>
<dbReference type="KEGG" id="mcoo:MCOO_39540"/>
<name>A0A7I7L1R5_9MYCO</name>
<protein>
    <submittedName>
        <fullName evidence="2">Uncharacterized protein</fullName>
    </submittedName>
</protein>
<keyword evidence="3" id="KW-1185">Reference proteome</keyword>
<evidence type="ECO:0000313" key="3">
    <source>
        <dbReference type="Proteomes" id="UP000465866"/>
    </source>
</evidence>
<organism evidence="2 3">
    <name type="scientific">Mycobacterium cookii</name>
    <dbReference type="NCBI Taxonomy" id="1775"/>
    <lineage>
        <taxon>Bacteria</taxon>
        <taxon>Bacillati</taxon>
        <taxon>Actinomycetota</taxon>
        <taxon>Actinomycetes</taxon>
        <taxon>Mycobacteriales</taxon>
        <taxon>Mycobacteriaceae</taxon>
        <taxon>Mycobacterium</taxon>
    </lineage>
</organism>
<proteinExistence type="predicted"/>
<evidence type="ECO:0000256" key="1">
    <source>
        <dbReference type="SAM" id="MobiDB-lite"/>
    </source>
</evidence>
<reference evidence="2 3" key="1">
    <citation type="journal article" date="2019" name="Emerg. Microbes Infect.">
        <title>Comprehensive subspecies identification of 175 nontuberculous mycobacteria species based on 7547 genomic profiles.</title>
        <authorList>
            <person name="Matsumoto Y."/>
            <person name="Kinjo T."/>
            <person name="Motooka D."/>
            <person name="Nabeya D."/>
            <person name="Jung N."/>
            <person name="Uechi K."/>
            <person name="Horii T."/>
            <person name="Iida T."/>
            <person name="Fujita J."/>
            <person name="Nakamura S."/>
        </authorList>
    </citation>
    <scope>NUCLEOTIDE SEQUENCE [LARGE SCALE GENOMIC DNA]</scope>
    <source>
        <strain evidence="2 3">JCM 12404</strain>
    </source>
</reference>
<gene>
    <name evidence="2" type="ORF">MCOO_39540</name>
</gene>
<evidence type="ECO:0000313" key="2">
    <source>
        <dbReference type="EMBL" id="BBX47939.1"/>
    </source>
</evidence>
<feature type="region of interest" description="Disordered" evidence="1">
    <location>
        <begin position="29"/>
        <end position="52"/>
    </location>
</feature>
<dbReference type="AlphaFoldDB" id="A0A7I7L1R5"/>
<accession>A0A7I7L1R5</accession>
<dbReference type="Proteomes" id="UP000465866">
    <property type="component" value="Chromosome"/>
</dbReference>
<sequence length="112" mass="11731">MQGCVTGCDAHLAKHGLDVAAAFARFEQGHDRRDGNARRHPPAGKVRDEQSRAVSEIACGPTQPRFLAGDEVDQTLQTGFSRGVRGGGSGGGSTRGDCHGLLADTGWCRVGE</sequence>